<organism evidence="2 3">
    <name type="scientific">Rotaria magnacalcarata</name>
    <dbReference type="NCBI Taxonomy" id="392030"/>
    <lineage>
        <taxon>Eukaryota</taxon>
        <taxon>Metazoa</taxon>
        <taxon>Spiralia</taxon>
        <taxon>Gnathifera</taxon>
        <taxon>Rotifera</taxon>
        <taxon>Eurotatoria</taxon>
        <taxon>Bdelloidea</taxon>
        <taxon>Philodinida</taxon>
        <taxon>Philodinidae</taxon>
        <taxon>Rotaria</taxon>
    </lineage>
</organism>
<feature type="compositionally biased region" description="Polar residues" evidence="1">
    <location>
        <begin position="43"/>
        <end position="68"/>
    </location>
</feature>
<feature type="non-terminal residue" evidence="2">
    <location>
        <position position="194"/>
    </location>
</feature>
<dbReference type="Proteomes" id="UP000681720">
    <property type="component" value="Unassembled WGS sequence"/>
</dbReference>
<feature type="compositionally biased region" description="Polar residues" evidence="1">
    <location>
        <begin position="93"/>
        <end position="111"/>
    </location>
</feature>
<sequence length="194" mass="21163">NPKKNSEQRNQTNRKYSDTSTTTDNNKLSTKKNPAPRVEQQRLAGTSELQSTATKLVKNTSAIRQRQASDASSVPSSSIIERPAASSRLDNIIRQTSGKDIAQQPSSNYSLAQVRRQDHTRTTQPISVEQQVVTSIHHVDTKGDNGKNPVKIQSKQKRLPSPSPSSSRSSSKSSVSSSNSKAQPVTKPKITTTN</sequence>
<accession>A0A8S3I550</accession>
<name>A0A8S3I550_9BILA</name>
<feature type="compositionally biased region" description="Polar residues" evidence="1">
    <location>
        <begin position="122"/>
        <end position="134"/>
    </location>
</feature>
<evidence type="ECO:0000313" key="3">
    <source>
        <dbReference type="Proteomes" id="UP000681720"/>
    </source>
</evidence>
<feature type="compositionally biased region" description="Polar residues" evidence="1">
    <location>
        <begin position="8"/>
        <end position="32"/>
    </location>
</feature>
<gene>
    <name evidence="2" type="ORF">GIL414_LOCUS74325</name>
</gene>
<evidence type="ECO:0000256" key="1">
    <source>
        <dbReference type="SAM" id="MobiDB-lite"/>
    </source>
</evidence>
<dbReference type="AlphaFoldDB" id="A0A8S3I550"/>
<feature type="region of interest" description="Disordered" evidence="1">
    <location>
        <begin position="1"/>
        <end position="194"/>
    </location>
</feature>
<feature type="compositionally biased region" description="Low complexity" evidence="1">
    <location>
        <begin position="164"/>
        <end position="180"/>
    </location>
</feature>
<feature type="compositionally biased region" description="Low complexity" evidence="1">
    <location>
        <begin position="69"/>
        <end position="78"/>
    </location>
</feature>
<feature type="non-terminal residue" evidence="2">
    <location>
        <position position="1"/>
    </location>
</feature>
<proteinExistence type="predicted"/>
<comment type="caution">
    <text evidence="2">The sequence shown here is derived from an EMBL/GenBank/DDBJ whole genome shotgun (WGS) entry which is preliminary data.</text>
</comment>
<reference evidence="2" key="1">
    <citation type="submission" date="2021-02" db="EMBL/GenBank/DDBJ databases">
        <authorList>
            <person name="Nowell W R."/>
        </authorList>
    </citation>
    <scope>NUCLEOTIDE SEQUENCE</scope>
</reference>
<protein>
    <submittedName>
        <fullName evidence="2">Uncharacterized protein</fullName>
    </submittedName>
</protein>
<evidence type="ECO:0000313" key="2">
    <source>
        <dbReference type="EMBL" id="CAF5194567.1"/>
    </source>
</evidence>
<dbReference type="EMBL" id="CAJOBJ010340572">
    <property type="protein sequence ID" value="CAF5194567.1"/>
    <property type="molecule type" value="Genomic_DNA"/>
</dbReference>